<keyword evidence="4 5" id="KW-0472">Membrane</keyword>
<dbReference type="InterPro" id="IPR013525">
    <property type="entry name" value="ABC2_TM"/>
</dbReference>
<evidence type="ECO:0000256" key="1">
    <source>
        <dbReference type="ARBA" id="ARBA00004141"/>
    </source>
</evidence>
<evidence type="ECO:0000313" key="8">
    <source>
        <dbReference type="Proteomes" id="UP000010469"/>
    </source>
</evidence>
<dbReference type="AlphaFoldDB" id="L0ABA4"/>
<evidence type="ECO:0000256" key="2">
    <source>
        <dbReference type="ARBA" id="ARBA00022692"/>
    </source>
</evidence>
<feature type="transmembrane region" description="Helical" evidence="5">
    <location>
        <begin position="98"/>
        <end position="118"/>
    </location>
</feature>
<dbReference type="InterPro" id="IPR047817">
    <property type="entry name" value="ABC2_TM_bact-type"/>
</dbReference>
<dbReference type="InterPro" id="IPR000412">
    <property type="entry name" value="ABC_2_transport"/>
</dbReference>
<evidence type="ECO:0000256" key="3">
    <source>
        <dbReference type="ARBA" id="ARBA00022989"/>
    </source>
</evidence>
<feature type="transmembrane region" description="Helical" evidence="5">
    <location>
        <begin position="236"/>
        <end position="256"/>
    </location>
</feature>
<keyword evidence="3 5" id="KW-1133">Transmembrane helix</keyword>
<dbReference type="Pfam" id="PF01061">
    <property type="entry name" value="ABC2_membrane"/>
    <property type="match status" value="1"/>
</dbReference>
<dbReference type="InParanoid" id="L0ABA4"/>
<dbReference type="PANTHER" id="PTHR43229">
    <property type="entry name" value="NODULATION PROTEIN J"/>
    <property type="match status" value="1"/>
</dbReference>
<proteinExistence type="predicted"/>
<dbReference type="PROSITE" id="PS51012">
    <property type="entry name" value="ABC_TM2"/>
    <property type="match status" value="1"/>
</dbReference>
<dbReference type="GeneID" id="14212731"/>
<accession>L0ABA4</accession>
<organism evidence="7 8">
    <name type="scientific">Caldisphaera lagunensis (strain DSM 15908 / JCM 11604 / ANMR 0165 / IC-154)</name>
    <dbReference type="NCBI Taxonomy" id="1056495"/>
    <lineage>
        <taxon>Archaea</taxon>
        <taxon>Thermoproteota</taxon>
        <taxon>Thermoprotei</taxon>
        <taxon>Acidilobales</taxon>
        <taxon>Caldisphaeraceae</taxon>
        <taxon>Caldisphaera</taxon>
    </lineage>
</organism>
<dbReference type="eggNOG" id="arCOG01465">
    <property type="taxonomic scope" value="Archaea"/>
</dbReference>
<dbReference type="KEGG" id="clg:Calag_1471"/>
<evidence type="ECO:0000256" key="5">
    <source>
        <dbReference type="SAM" id="Phobius"/>
    </source>
</evidence>
<gene>
    <name evidence="7" type="ordered locus">Calag_1471</name>
</gene>
<name>L0ABA4_CALLD</name>
<feature type="transmembrane region" description="Helical" evidence="5">
    <location>
        <begin position="30"/>
        <end position="47"/>
    </location>
</feature>
<evidence type="ECO:0000259" key="6">
    <source>
        <dbReference type="PROSITE" id="PS51012"/>
    </source>
</evidence>
<sequence length="272" mass="29981">MASLSSIYSKLYSFVYLRGFKIWISYKTQVVLNVLSWVIPVFTYYFVGTSLGQKFVSYINTQNYTAFIVIGLAFQGYVSSVITTISGRMRNEQLFGTLEYYMLSPTGVFGMLFYSAAWGFVLNTINAVVIILVGLGLGVSFVNANIIGALIIIIELIISTLGLSMMAGGIVMITKQGNPISFFFSTITTLLSGTVFPVSILPGYIKDLSYAIPLTFALNGLRSALLNAASLTQLAYYFYILLIFDVVLLPLGAYIYKLGFDIARKQGTLSEY</sequence>
<feature type="transmembrane region" description="Helical" evidence="5">
    <location>
        <begin position="67"/>
        <end position="86"/>
    </location>
</feature>
<comment type="subcellular location">
    <subcellularLocation>
        <location evidence="1">Membrane</location>
        <topology evidence="1">Multi-pass membrane protein</topology>
    </subcellularLocation>
</comment>
<feature type="transmembrane region" description="Helical" evidence="5">
    <location>
        <begin position="149"/>
        <end position="174"/>
    </location>
</feature>
<dbReference type="RefSeq" id="WP_015233070.1">
    <property type="nucleotide sequence ID" value="NC_019791.1"/>
</dbReference>
<feature type="transmembrane region" description="Helical" evidence="5">
    <location>
        <begin position="180"/>
        <end position="201"/>
    </location>
</feature>
<feature type="domain" description="ABC transmembrane type-2" evidence="6">
    <location>
        <begin position="28"/>
        <end position="259"/>
    </location>
</feature>
<dbReference type="OrthoDB" id="147058at2157"/>
<protein>
    <submittedName>
        <fullName evidence="7">Putative membrane protein</fullName>
    </submittedName>
</protein>
<dbReference type="EMBL" id="CP003378">
    <property type="protein sequence ID" value="AFZ71173.1"/>
    <property type="molecule type" value="Genomic_DNA"/>
</dbReference>
<dbReference type="PANTHER" id="PTHR43229:SF6">
    <property type="entry name" value="ABC-TYPE MULTIDRUG TRANSPORT SYSTEM, PERMEASE COMPONENT"/>
    <property type="match status" value="1"/>
</dbReference>
<dbReference type="Proteomes" id="UP000010469">
    <property type="component" value="Chromosome"/>
</dbReference>
<feature type="transmembrane region" description="Helical" evidence="5">
    <location>
        <begin position="124"/>
        <end position="142"/>
    </location>
</feature>
<evidence type="ECO:0000256" key="4">
    <source>
        <dbReference type="ARBA" id="ARBA00023136"/>
    </source>
</evidence>
<reference evidence="8" key="1">
    <citation type="submission" date="2012-03" db="EMBL/GenBank/DDBJ databases">
        <title>Complete genome of Caldisphaera lagunensis DSM 15908.</title>
        <authorList>
            <person name="Lucas S."/>
            <person name="Copeland A."/>
            <person name="Lapidus A."/>
            <person name="Glavina del Rio T."/>
            <person name="Dalin E."/>
            <person name="Tice H."/>
            <person name="Bruce D."/>
            <person name="Goodwin L."/>
            <person name="Pitluck S."/>
            <person name="Peters L."/>
            <person name="Mikhailova N."/>
            <person name="Teshima H."/>
            <person name="Kyrpides N."/>
            <person name="Mavromatis K."/>
            <person name="Ivanova N."/>
            <person name="Brettin T."/>
            <person name="Detter J.C."/>
            <person name="Han C."/>
            <person name="Larimer F."/>
            <person name="Land M."/>
            <person name="Hauser L."/>
            <person name="Markowitz V."/>
            <person name="Cheng J.-F."/>
            <person name="Hugenholtz P."/>
            <person name="Woyke T."/>
            <person name="Wu D."/>
            <person name="Spring S."/>
            <person name="Schroeder M."/>
            <person name="Brambilla E."/>
            <person name="Klenk H.-P."/>
            <person name="Eisen J.A."/>
        </authorList>
    </citation>
    <scope>NUCLEOTIDE SEQUENCE [LARGE SCALE GENOMIC DNA]</scope>
    <source>
        <strain evidence="8">DSM 15908 / JCM 11604 / IC-154</strain>
    </source>
</reference>
<dbReference type="HOGENOM" id="CLU_089201_0_0_2"/>
<dbReference type="GO" id="GO:0140359">
    <property type="term" value="F:ABC-type transporter activity"/>
    <property type="evidence" value="ECO:0007669"/>
    <property type="project" value="InterPro"/>
</dbReference>
<keyword evidence="8" id="KW-1185">Reference proteome</keyword>
<evidence type="ECO:0000313" key="7">
    <source>
        <dbReference type="EMBL" id="AFZ71173.1"/>
    </source>
</evidence>
<dbReference type="InterPro" id="IPR051784">
    <property type="entry name" value="Nod_factor_ABC_transporter"/>
</dbReference>
<dbReference type="STRING" id="1056495.Calag_1471"/>
<dbReference type="PIRSF" id="PIRSF006648">
    <property type="entry name" value="DrrB"/>
    <property type="match status" value="1"/>
</dbReference>
<dbReference type="GO" id="GO:0043190">
    <property type="term" value="C:ATP-binding cassette (ABC) transporter complex"/>
    <property type="evidence" value="ECO:0007669"/>
    <property type="project" value="InterPro"/>
</dbReference>
<keyword evidence="2 5" id="KW-0812">Transmembrane</keyword>